<dbReference type="AlphaFoldDB" id="A0A7T7S390"/>
<proteinExistence type="predicted"/>
<keyword evidence="1" id="KW-1133">Transmembrane helix</keyword>
<evidence type="ECO:0000313" key="2">
    <source>
        <dbReference type="EMBL" id="QQM68264.1"/>
    </source>
</evidence>
<dbReference type="KEGG" id="awe:JG540_01540"/>
<keyword evidence="1" id="KW-0472">Membrane</keyword>
<dbReference type="InterPro" id="IPR009937">
    <property type="entry name" value="Phage_holin_3_6"/>
</dbReference>
<gene>
    <name evidence="2" type="ORF">JG540_01540</name>
</gene>
<evidence type="ECO:0000256" key="1">
    <source>
        <dbReference type="SAM" id="Phobius"/>
    </source>
</evidence>
<reference evidence="2 3" key="1">
    <citation type="submission" date="2020-12" db="EMBL/GenBank/DDBJ databases">
        <authorList>
            <person name="Zhou J."/>
        </authorList>
    </citation>
    <scope>NUCLEOTIDE SEQUENCE [LARGE SCALE GENOMIC DNA]</scope>
    <source>
        <strain evidence="2 3">CCUG 61299</strain>
    </source>
</reference>
<feature type="transmembrane region" description="Helical" evidence="1">
    <location>
        <begin position="83"/>
        <end position="105"/>
    </location>
</feature>
<dbReference type="Pfam" id="PF07332">
    <property type="entry name" value="Phage_holin_3_6"/>
    <property type="match status" value="1"/>
</dbReference>
<sequence>MVSHQNTTPPNAQPSLGELVARISENVSSLVRGEIDLAKAKARLMGTQMGLGAGLLAGAGVLSLYGLGFLLDAAARGLGELMPLWAGKLVVALVLFLVAAVLALVGAKKLKQVKHSVPAPQEGLKQSAETLKSSLITGFQKAQNHE</sequence>
<dbReference type="Proteomes" id="UP000595895">
    <property type="component" value="Chromosome"/>
</dbReference>
<protein>
    <submittedName>
        <fullName evidence="2">Phage holin family protein</fullName>
    </submittedName>
</protein>
<accession>A0A7T7S390</accession>
<keyword evidence="1" id="KW-0812">Transmembrane</keyword>
<keyword evidence="3" id="KW-1185">Reference proteome</keyword>
<name>A0A7T7S390_9ACTO</name>
<feature type="transmembrane region" description="Helical" evidence="1">
    <location>
        <begin position="49"/>
        <end position="71"/>
    </location>
</feature>
<organism evidence="2 3">
    <name type="scientific">Actinomyces weissii</name>
    <dbReference type="NCBI Taxonomy" id="675090"/>
    <lineage>
        <taxon>Bacteria</taxon>
        <taxon>Bacillati</taxon>
        <taxon>Actinomycetota</taxon>
        <taxon>Actinomycetes</taxon>
        <taxon>Actinomycetales</taxon>
        <taxon>Actinomycetaceae</taxon>
        <taxon>Actinomyces</taxon>
    </lineage>
</organism>
<evidence type="ECO:0000313" key="3">
    <source>
        <dbReference type="Proteomes" id="UP000595895"/>
    </source>
</evidence>
<dbReference type="EMBL" id="CP066802">
    <property type="protein sequence ID" value="QQM68264.1"/>
    <property type="molecule type" value="Genomic_DNA"/>
</dbReference>